<gene>
    <name evidence="3" type="ORF">OCHUTO_0601</name>
</gene>
<dbReference type="RefSeq" id="WP_232296952.1">
    <property type="nucleotide sequence ID" value="NZ_LANP01000013.1"/>
</dbReference>
<feature type="domain" description="Zinc finger/thioredoxin putative" evidence="2">
    <location>
        <begin position="1"/>
        <end position="37"/>
    </location>
</feature>
<dbReference type="STRING" id="1359168.OCHUTO_0601"/>
<keyword evidence="1" id="KW-0812">Transmembrane</keyword>
<evidence type="ECO:0000313" key="4">
    <source>
        <dbReference type="Proteomes" id="UP000033616"/>
    </source>
</evidence>
<keyword evidence="1" id="KW-0472">Membrane</keyword>
<evidence type="ECO:0000259" key="2">
    <source>
        <dbReference type="Pfam" id="PF13717"/>
    </source>
</evidence>
<dbReference type="InterPro" id="IPR011723">
    <property type="entry name" value="Znf/thioredoxin_put"/>
</dbReference>
<dbReference type="EMBL" id="LANP01000013">
    <property type="protein sequence ID" value="KJV56123.1"/>
    <property type="molecule type" value="Genomic_DNA"/>
</dbReference>
<proteinExistence type="predicted"/>
<name>A0A0F3MK35_9RICK</name>
<dbReference type="PATRIC" id="fig|1359168.3.peg.204"/>
<comment type="caution">
    <text evidence="3">The sequence shown here is derived from an EMBL/GenBank/DDBJ whole genome shotgun (WGS) entry which is preliminary data.</text>
</comment>
<feature type="transmembrane region" description="Helical" evidence="1">
    <location>
        <begin position="83"/>
        <end position="103"/>
    </location>
</feature>
<dbReference type="Pfam" id="PF13717">
    <property type="entry name" value="Zn_ribbon_4"/>
    <property type="match status" value="1"/>
</dbReference>
<sequence>MQISCPQCNTIFALPNNKNFSFESIKKIKCSQCQHIWSGKLQDLISVPIVPANFHTTDYSYQLGSNIPSLLSREQYPVSISRYLLILPVILAILIWPLLFLTIKYNSAAQEIVLGETKHISLHDVTSTYIPETNNRIIQYKLFNNSLATVSLPVIKICTYDHNKKLIHSHLFSNESLQLPAKTYAIVKTKFYSNETQLKVLV</sequence>
<evidence type="ECO:0000256" key="1">
    <source>
        <dbReference type="SAM" id="Phobius"/>
    </source>
</evidence>
<dbReference type="AlphaFoldDB" id="A0A0F3MK35"/>
<accession>A0A0F3MK35</accession>
<reference evidence="3 4" key="1">
    <citation type="submission" date="2015-02" db="EMBL/GenBank/DDBJ databases">
        <title>Genome Sequencing of Rickettsiales.</title>
        <authorList>
            <person name="Daugherty S.C."/>
            <person name="Su Q."/>
            <person name="Abolude K."/>
            <person name="Beier-Sexton M."/>
            <person name="Carlyon J.A."/>
            <person name="Carter R."/>
            <person name="Day N.P."/>
            <person name="Dumler S.J."/>
            <person name="Dyachenko V."/>
            <person name="Godinez A."/>
            <person name="Kurtti T.J."/>
            <person name="Lichay M."/>
            <person name="Mullins K.E."/>
            <person name="Ott S."/>
            <person name="Pappas-Brown V."/>
            <person name="Paris D.H."/>
            <person name="Patel P."/>
            <person name="Richards A.L."/>
            <person name="Sadzewicz L."/>
            <person name="Sears K."/>
            <person name="Seidman D."/>
            <person name="Sengamalay N."/>
            <person name="Stenos J."/>
            <person name="Tallon L.J."/>
            <person name="Vincent G."/>
            <person name="Fraser C.M."/>
            <person name="Munderloh U."/>
            <person name="Dunning-Hotopp J.C."/>
        </authorList>
    </citation>
    <scope>NUCLEOTIDE SEQUENCE [LARGE SCALE GENOMIC DNA]</scope>
    <source>
        <strain evidence="3 4">Fuller</strain>
    </source>
</reference>
<keyword evidence="4" id="KW-1185">Reference proteome</keyword>
<dbReference type="Proteomes" id="UP000033616">
    <property type="component" value="Unassembled WGS sequence"/>
</dbReference>
<protein>
    <submittedName>
        <fullName evidence="3">Zinc-ribbon domain protein</fullName>
    </submittedName>
</protein>
<evidence type="ECO:0000313" key="3">
    <source>
        <dbReference type="EMBL" id="KJV56123.1"/>
    </source>
</evidence>
<organism evidence="3 4">
    <name type="scientific">Orientia chuto str. Dubai</name>
    <dbReference type="NCBI Taxonomy" id="1359168"/>
    <lineage>
        <taxon>Bacteria</taxon>
        <taxon>Pseudomonadati</taxon>
        <taxon>Pseudomonadota</taxon>
        <taxon>Alphaproteobacteria</taxon>
        <taxon>Rickettsiales</taxon>
        <taxon>Rickettsiaceae</taxon>
        <taxon>Rickettsieae</taxon>
        <taxon>Orientia</taxon>
    </lineage>
</organism>
<keyword evidence="1" id="KW-1133">Transmembrane helix</keyword>